<dbReference type="InterPro" id="IPR007946">
    <property type="entry name" value="AAR2"/>
</dbReference>
<evidence type="ECO:0000313" key="6">
    <source>
        <dbReference type="EnsemblMetazoa" id="AAEL010089-PA"/>
    </source>
</evidence>
<dbReference type="Gene3D" id="2.60.34.20">
    <property type="match status" value="1"/>
</dbReference>
<comment type="similarity">
    <text evidence="1">Belongs to the AAR2 family.</text>
</comment>
<evidence type="ECO:0000256" key="1">
    <source>
        <dbReference type="ARBA" id="ARBA00006281"/>
    </source>
</evidence>
<accession>A0A1S4FP75</accession>
<dbReference type="CDD" id="cd13777">
    <property type="entry name" value="Aar2_N"/>
    <property type="match status" value="1"/>
</dbReference>
<feature type="domain" description="AAR2 C-terminal" evidence="4">
    <location>
        <begin position="217"/>
        <end position="363"/>
    </location>
</feature>
<dbReference type="PANTHER" id="PTHR12689">
    <property type="entry name" value="A1 CISTRON SPLICING FACTOR AAR2-RELATED"/>
    <property type="match status" value="1"/>
</dbReference>
<name>A0A1S4FP75_AEDAE</name>
<reference evidence="6" key="2">
    <citation type="submission" date="2020-05" db="UniProtKB">
        <authorList>
            <consortium name="EnsemblMetazoa"/>
        </authorList>
    </citation>
    <scope>IDENTIFICATION</scope>
    <source>
        <strain evidence="6">LVP_AGWG</strain>
    </source>
</reference>
<gene>
    <name evidence="6" type="primary">5572862</name>
</gene>
<dbReference type="Gene3D" id="1.25.40.550">
    <property type="entry name" value="Aar2, C-terminal domain-like"/>
    <property type="match status" value="1"/>
</dbReference>
<dbReference type="InterPro" id="IPR033648">
    <property type="entry name" value="AAR2_C"/>
</dbReference>
<dbReference type="Pfam" id="PF20981">
    <property type="entry name" value="AAR2_1st"/>
    <property type="match status" value="1"/>
</dbReference>
<evidence type="ECO:0000259" key="4">
    <source>
        <dbReference type="Pfam" id="PF05282"/>
    </source>
</evidence>
<keyword evidence="7" id="KW-1185">Reference proteome</keyword>
<evidence type="ECO:0000313" key="7">
    <source>
        <dbReference type="Proteomes" id="UP000008820"/>
    </source>
</evidence>
<dbReference type="GO" id="GO:0000244">
    <property type="term" value="P:spliceosomal tri-snRNP complex assembly"/>
    <property type="evidence" value="ECO:0007669"/>
    <property type="project" value="TreeGrafter"/>
</dbReference>
<dbReference type="FunCoup" id="A0A1S4FP75">
    <property type="interactions" value="1627"/>
</dbReference>
<dbReference type="AlphaFoldDB" id="A0A1S4FP75"/>
<dbReference type="Pfam" id="PF05282">
    <property type="entry name" value="AAR2"/>
    <property type="match status" value="1"/>
</dbReference>
<dbReference type="InParanoid" id="A0A1S4FP75"/>
<evidence type="ECO:0000256" key="2">
    <source>
        <dbReference type="ARBA" id="ARBA00016372"/>
    </source>
</evidence>
<dbReference type="InterPro" id="IPR033647">
    <property type="entry name" value="Aar2_N"/>
</dbReference>
<dbReference type="EnsemblMetazoa" id="AAEL010089-RA">
    <property type="protein sequence ID" value="AAEL010089-PA"/>
    <property type="gene ID" value="AAEL010089"/>
</dbReference>
<dbReference type="InterPro" id="IPR038514">
    <property type="entry name" value="AAR2_C_sf"/>
</dbReference>
<dbReference type="OrthoDB" id="201752at2759"/>
<protein>
    <recommendedName>
        <fullName evidence="2">Protein AAR2 homolog</fullName>
    </recommendedName>
    <alternativeName>
        <fullName evidence="3">AAR2 splicing factor homolog</fullName>
    </alternativeName>
</protein>
<dbReference type="Proteomes" id="UP000008820">
    <property type="component" value="Chromosome 1"/>
</dbReference>
<organism evidence="6 7">
    <name type="scientific">Aedes aegypti</name>
    <name type="common">Yellowfever mosquito</name>
    <name type="synonym">Culex aegypti</name>
    <dbReference type="NCBI Taxonomy" id="7159"/>
    <lineage>
        <taxon>Eukaryota</taxon>
        <taxon>Metazoa</taxon>
        <taxon>Ecdysozoa</taxon>
        <taxon>Arthropoda</taxon>
        <taxon>Hexapoda</taxon>
        <taxon>Insecta</taxon>
        <taxon>Pterygota</taxon>
        <taxon>Neoptera</taxon>
        <taxon>Endopterygota</taxon>
        <taxon>Diptera</taxon>
        <taxon>Nematocera</taxon>
        <taxon>Culicoidea</taxon>
        <taxon>Culicidae</taxon>
        <taxon>Culicinae</taxon>
        <taxon>Aedini</taxon>
        <taxon>Aedes</taxon>
        <taxon>Stegomyia</taxon>
    </lineage>
</organism>
<feature type="domain" description="AAR2 N-terminal" evidence="5">
    <location>
        <begin position="24"/>
        <end position="157"/>
    </location>
</feature>
<dbReference type="VEuPathDB" id="VectorBase:AAEL010089"/>
<dbReference type="FunFam" id="2.60.34.20:FF:000001">
    <property type="entry name" value="protein AAR2 homolog"/>
    <property type="match status" value="1"/>
</dbReference>
<evidence type="ECO:0000259" key="5">
    <source>
        <dbReference type="Pfam" id="PF20981"/>
    </source>
</evidence>
<proteinExistence type="inferred from homology"/>
<dbReference type="InterPro" id="IPR038516">
    <property type="entry name" value="AAR2_N_sf"/>
</dbReference>
<dbReference type="CDD" id="cd13778">
    <property type="entry name" value="Aar2_C"/>
    <property type="match status" value="1"/>
</dbReference>
<evidence type="ECO:0000256" key="3">
    <source>
        <dbReference type="ARBA" id="ARBA00030625"/>
    </source>
</evidence>
<reference evidence="6 7" key="1">
    <citation type="submission" date="2017-06" db="EMBL/GenBank/DDBJ databases">
        <title>Aedes aegypti genome working group (AGWG) sequencing and assembly.</title>
        <authorList>
            <consortium name="Aedes aegypti Genome Working Group (AGWG)"/>
            <person name="Matthews B.J."/>
        </authorList>
    </citation>
    <scope>NUCLEOTIDE SEQUENCE [LARGE SCALE GENOMIC DNA]</scope>
    <source>
        <strain evidence="6 7">LVP_AGWG</strain>
    </source>
</reference>
<sequence length="380" mass="43041">MESISSVSLMASMTPDTALKLFENGAVLIIAGVPPGTEFGIDQWSFLVGENFRGVKMIPEGVHFVYCASQGPYGDVAPRVGFVHYFRRGEIIVREWDNEKEELKPRVHDDVEGEIGRIRENLKNLDRYLAPYDYDGLAKWKNLTGNITAETVQRHSPDCGVIRNTVELMSCPDEDRPRGDSPLSIANSSRLSKIRSLMNEEELLPNLKTVPGSAPHFTTLPPRCPKDASPADISLHHMDSIAAIDLLFENGQTEAIFEEIQFSFILFLCGHSVESLNHWRKILLLLSNSEKAIEKYRSFYRNYLTALQYQLPELPVELMEQTESNMVYQDVRRLLLNSYQAGITSAAESLEKSLRGTLLWRFENLFEEDPEDLPTVVDVD</sequence>
<dbReference type="PANTHER" id="PTHR12689:SF4">
    <property type="entry name" value="PROTEIN AAR2 HOMOLOG"/>
    <property type="match status" value="1"/>
</dbReference>